<dbReference type="GO" id="GO:0015031">
    <property type="term" value="P:protein transport"/>
    <property type="evidence" value="ECO:0007669"/>
    <property type="project" value="UniProtKB-KW"/>
</dbReference>
<dbReference type="PRINTS" id="PR01853">
    <property type="entry name" value="YAJCTRNLCASE"/>
</dbReference>
<keyword evidence="3" id="KW-0813">Transport</keyword>
<dbReference type="SMART" id="SM01323">
    <property type="entry name" value="YajC"/>
    <property type="match status" value="1"/>
</dbReference>
<evidence type="ECO:0000256" key="3">
    <source>
        <dbReference type="ARBA" id="ARBA00022448"/>
    </source>
</evidence>
<proteinExistence type="inferred from homology"/>
<gene>
    <name evidence="12" type="ORF">GCM10011575_09870</name>
</gene>
<keyword evidence="7 11" id="KW-1133">Transmembrane helix</keyword>
<feature type="compositionally biased region" description="Basic and acidic residues" evidence="10">
    <location>
        <begin position="201"/>
        <end position="216"/>
    </location>
</feature>
<dbReference type="PANTHER" id="PTHR33909:SF1">
    <property type="entry name" value="SEC TRANSLOCON ACCESSORY COMPLEX SUBUNIT YAJC"/>
    <property type="match status" value="1"/>
</dbReference>
<dbReference type="GO" id="GO:0005886">
    <property type="term" value="C:plasma membrane"/>
    <property type="evidence" value="ECO:0007669"/>
    <property type="project" value="UniProtKB-SubCell"/>
</dbReference>
<comment type="similarity">
    <text evidence="2">Belongs to the YajC family.</text>
</comment>
<feature type="transmembrane region" description="Helical" evidence="11">
    <location>
        <begin position="6"/>
        <end position="22"/>
    </location>
</feature>
<evidence type="ECO:0000256" key="8">
    <source>
        <dbReference type="ARBA" id="ARBA00023010"/>
    </source>
</evidence>
<dbReference type="NCBIfam" id="TIGR00739">
    <property type="entry name" value="yajC"/>
    <property type="match status" value="1"/>
</dbReference>
<evidence type="ECO:0000256" key="9">
    <source>
        <dbReference type="ARBA" id="ARBA00023136"/>
    </source>
</evidence>
<evidence type="ECO:0000256" key="4">
    <source>
        <dbReference type="ARBA" id="ARBA00022475"/>
    </source>
</evidence>
<keyword evidence="13" id="KW-1185">Reference proteome</keyword>
<evidence type="ECO:0000256" key="7">
    <source>
        <dbReference type="ARBA" id="ARBA00022989"/>
    </source>
</evidence>
<evidence type="ECO:0000256" key="5">
    <source>
        <dbReference type="ARBA" id="ARBA00022692"/>
    </source>
</evidence>
<reference evidence="12" key="2">
    <citation type="submission" date="2020-09" db="EMBL/GenBank/DDBJ databases">
        <authorList>
            <person name="Sun Q."/>
            <person name="Zhou Y."/>
        </authorList>
    </citation>
    <scope>NUCLEOTIDE SEQUENCE</scope>
    <source>
        <strain evidence="12">CGMCC 4.7306</strain>
    </source>
</reference>
<dbReference type="RefSeq" id="WP_188894062.1">
    <property type="nucleotide sequence ID" value="NZ_BMMZ01000002.1"/>
</dbReference>
<feature type="region of interest" description="Disordered" evidence="10">
    <location>
        <begin position="96"/>
        <end position="216"/>
    </location>
</feature>
<evidence type="ECO:0000313" key="12">
    <source>
        <dbReference type="EMBL" id="GGL53479.1"/>
    </source>
</evidence>
<dbReference type="EMBL" id="BMMZ01000002">
    <property type="protein sequence ID" value="GGL53479.1"/>
    <property type="molecule type" value="Genomic_DNA"/>
</dbReference>
<dbReference type="Pfam" id="PF02699">
    <property type="entry name" value="YajC"/>
    <property type="match status" value="1"/>
</dbReference>
<feature type="compositionally biased region" description="Polar residues" evidence="10">
    <location>
        <begin position="168"/>
        <end position="180"/>
    </location>
</feature>
<comment type="subcellular location">
    <subcellularLocation>
        <location evidence="1">Cell membrane</location>
        <topology evidence="1">Single-pass membrane protein</topology>
    </subcellularLocation>
</comment>
<dbReference type="InterPro" id="IPR003849">
    <property type="entry name" value="Preprotein_translocase_YajC"/>
</dbReference>
<dbReference type="PANTHER" id="PTHR33909">
    <property type="entry name" value="SEC TRANSLOCON ACCESSORY COMPLEX SUBUNIT YAJC"/>
    <property type="match status" value="1"/>
</dbReference>
<keyword evidence="6" id="KW-0653">Protein transport</keyword>
<sequence length="216" mass="22528">MGSYGSIILIVVMIIAFWLLIMRPQRKRQAEQAQLINAIEPGSRVVTTTGIYATVVAVGDKQIVLETAPGTQITMLKQAVGRVVREDEEDASLAGYRGGAAPAAHPDGDEPGTDAAPAQPGQESGSASGLAGGAPIQEYAPGPAPDFSAPEGDQQPHETAPWPPYGSSEGSTLGNSSLSGQPFPDSQPYPDKNADDEVEQSTDKTDKNAEGNDSNR</sequence>
<evidence type="ECO:0000256" key="6">
    <source>
        <dbReference type="ARBA" id="ARBA00022927"/>
    </source>
</evidence>
<evidence type="ECO:0000256" key="1">
    <source>
        <dbReference type="ARBA" id="ARBA00004162"/>
    </source>
</evidence>
<organism evidence="12 13">
    <name type="scientific">Microlunatus endophyticus</name>
    <dbReference type="NCBI Taxonomy" id="1716077"/>
    <lineage>
        <taxon>Bacteria</taxon>
        <taxon>Bacillati</taxon>
        <taxon>Actinomycetota</taxon>
        <taxon>Actinomycetes</taxon>
        <taxon>Propionibacteriales</taxon>
        <taxon>Propionibacteriaceae</taxon>
        <taxon>Microlunatus</taxon>
    </lineage>
</organism>
<evidence type="ECO:0000256" key="10">
    <source>
        <dbReference type="SAM" id="MobiDB-lite"/>
    </source>
</evidence>
<evidence type="ECO:0000313" key="13">
    <source>
        <dbReference type="Proteomes" id="UP000613840"/>
    </source>
</evidence>
<dbReference type="Proteomes" id="UP000613840">
    <property type="component" value="Unassembled WGS sequence"/>
</dbReference>
<keyword evidence="5 11" id="KW-0812">Transmembrane</keyword>
<keyword evidence="4" id="KW-1003">Cell membrane</keyword>
<name>A0A917W0H2_9ACTN</name>
<protein>
    <recommendedName>
        <fullName evidence="14">Preprotein translocase subunit YajC</fullName>
    </recommendedName>
</protein>
<evidence type="ECO:0000256" key="2">
    <source>
        <dbReference type="ARBA" id="ARBA00006742"/>
    </source>
</evidence>
<evidence type="ECO:0000256" key="11">
    <source>
        <dbReference type="SAM" id="Phobius"/>
    </source>
</evidence>
<keyword evidence="8" id="KW-0811">Translocation</keyword>
<accession>A0A917W0H2</accession>
<evidence type="ECO:0008006" key="14">
    <source>
        <dbReference type="Google" id="ProtNLM"/>
    </source>
</evidence>
<dbReference type="AlphaFoldDB" id="A0A917W0H2"/>
<comment type="caution">
    <text evidence="12">The sequence shown here is derived from an EMBL/GenBank/DDBJ whole genome shotgun (WGS) entry which is preliminary data.</text>
</comment>
<reference evidence="12" key="1">
    <citation type="journal article" date="2014" name="Int. J. Syst. Evol. Microbiol.">
        <title>Complete genome sequence of Corynebacterium casei LMG S-19264T (=DSM 44701T), isolated from a smear-ripened cheese.</title>
        <authorList>
            <consortium name="US DOE Joint Genome Institute (JGI-PGF)"/>
            <person name="Walter F."/>
            <person name="Albersmeier A."/>
            <person name="Kalinowski J."/>
            <person name="Ruckert C."/>
        </authorList>
    </citation>
    <scope>NUCLEOTIDE SEQUENCE</scope>
    <source>
        <strain evidence="12">CGMCC 4.7306</strain>
    </source>
</reference>
<keyword evidence="9 11" id="KW-0472">Membrane</keyword>